<feature type="compositionally biased region" description="Basic and acidic residues" evidence="5">
    <location>
        <begin position="403"/>
        <end position="415"/>
    </location>
</feature>
<dbReference type="PANTHER" id="PTHR43047:SF72">
    <property type="entry name" value="OSMOSENSING HISTIDINE PROTEIN KINASE SLN1"/>
    <property type="match status" value="1"/>
</dbReference>
<dbReference type="Pfam" id="PF02518">
    <property type="entry name" value="HATPase_c"/>
    <property type="match status" value="1"/>
</dbReference>
<name>A0ABN9SSX6_9DINO</name>
<dbReference type="SUPFAM" id="SSF55874">
    <property type="entry name" value="ATPase domain of HSP90 chaperone/DNA topoisomerase II/histidine kinase"/>
    <property type="match status" value="1"/>
</dbReference>
<evidence type="ECO:0000256" key="1">
    <source>
        <dbReference type="ARBA" id="ARBA00000085"/>
    </source>
</evidence>
<sequence>MHLVWQLGGECESVGHRDGWKKAGHRQGRRQTPANACDIVTANVTSHGPLGQYLGALTEHNSQAAVVFVQEHRALNYKLGEVLAAARDEGWAGAWAPAAATTRGSSGGVAVLARTDVVVSHGPGTHDVYIVPARIVAAHVHWGIRGGWVCLPAYFIVGDSGWVESFALLWKVVQYFKNVEQQGHAWMLAGDFNAELEQVLNADMLQRLGARQLASERQTCLQTAPGRCLGFFVVAWDPVMWGIEEEVLGRHGIAGEAKRPCYSQGKGVGCKWQKVGWQPPLKRRRTSERTNAYSVAKQWMQHMQSIRGVQAKWRERTGGPMAPDTAEKVQQPLDELAKESTRSHANISKRGDAGRYLEAGEWSFFRVVRIVCPLARAPETDGGVEVSAPKNTITRIRGRARKPVSDQRLREHEAGASHASGRRKGRSSVGPAFDHNLVAEVAAAFGHGSVTLCIDIRKFFDVVCPSILMFEGARAGFPPWLLRVMLCACQQPRRARAFGNASDAYQFAQGVIAGCAHATTALVVLTKRAMVRASDPTSGARPRQLMGEIGVQKICYGDCDLRAMARVSQALMQDLVDLVLPVQTTKMGVVATAASLKRRFTPVAAKTQAKVQQWMRNLGHELRAMRPQRHQERARLKVLKGPKRRVASFAKTAGRAIGKLQLAGTAPLALHWAAAGGSGRLVLDSLAYKQRGRWHQRPGLARQAEGGPGELPAVPALMQATRERLRCGDPARDGAPDDAIELEPRIPGERAAGQYPPRMTTEVPEAREVSWAVVQASNDGYAIRARYGIVPGPVRTAPRAQRYAALQVVAALPQGSCRLLEFARVPSHLSPEEAVERGLESACWHGSFWADLSAALAIAEHQPPDSKGRNLELLFASTLQTARFGAWAASRVAQVGARDPPPDGQRGPRRQRSPPQPRITQPEHVQIGARGDGIMCLRRGKRAGATPTMRRLGATACRATRFGCLRAVAVAGVDDIAQAGAAPQPARLNRGAGRVGEARPEDLSEKARRLLQVAVLLRERLVAMMAGPAPRGAVDARAAAKSGCPAMKVEAEVFDPGGGVQGGAEDARAEVLAPFGVERSLEGPAPRGATVVMTAASAGCATLKDDVDSCQNVDSALVADHAMAGEELDRPDRPVCGRVRTTRQFYLDMSYDMRDWAALWFEGNMLRVGDEASWQEQCEAFIGAMLREGINAPLQAILLNWFPGRSLKSIVAKLFSSAWWQSAGRRDASFTGLYEATSEERLRPAGRHQREFDNVKAMFSRALQRRQECQRLLRKPVADLEAAPSRVAMKRGDALTSSAPGRLDACSASPGAARGGDALAPGAPERLDACSATPGRPRGGEPRFRRPRQAVLGSLPPGTPEGRTPEKRVPPSEDKRGKPLMKDSIEFVNDVSPDLPSAMGDSQSVSTMLYHLLTNAFKFTTQGSVKIYAEKVKQPPGISISVQDTGCGIAAQHIDRMLEPFQQEDPSEARKHDGIGIGLAIVREVVRLHSGELAIRSLQGEGSTFTVSLPFQPKPASGPPATGAAMAAKAKSAKQHEDLDFGGDGFVRQQTASAKEVPPGPLGPQACL</sequence>
<dbReference type="Proteomes" id="UP001189429">
    <property type="component" value="Unassembled WGS sequence"/>
</dbReference>
<accession>A0ABN9SSX6</accession>
<comment type="caution">
    <text evidence="7">The sequence shown here is derived from an EMBL/GenBank/DDBJ whole genome shotgun (WGS) entry which is preliminary data.</text>
</comment>
<evidence type="ECO:0000313" key="8">
    <source>
        <dbReference type="Proteomes" id="UP001189429"/>
    </source>
</evidence>
<feature type="region of interest" description="Disordered" evidence="5">
    <location>
        <begin position="400"/>
        <end position="428"/>
    </location>
</feature>
<feature type="compositionally biased region" description="Low complexity" evidence="5">
    <location>
        <begin position="1519"/>
        <end position="1530"/>
    </location>
</feature>
<gene>
    <name evidence="7" type="ORF">PCOR1329_LOCUS32264</name>
</gene>
<feature type="domain" description="Histidine kinase" evidence="6">
    <location>
        <begin position="1384"/>
        <end position="1513"/>
    </location>
</feature>
<dbReference type="InterPro" id="IPR005467">
    <property type="entry name" value="His_kinase_dom"/>
</dbReference>
<comment type="catalytic activity">
    <reaction evidence="1">
        <text>ATP + protein L-histidine = ADP + protein N-phospho-L-histidine.</text>
        <dbReference type="EC" id="2.7.13.3"/>
    </reaction>
</comment>
<evidence type="ECO:0000256" key="5">
    <source>
        <dbReference type="SAM" id="MobiDB-lite"/>
    </source>
</evidence>
<feature type="region of interest" description="Disordered" evidence="5">
    <location>
        <begin position="893"/>
        <end position="925"/>
    </location>
</feature>
<dbReference type="InterPro" id="IPR004358">
    <property type="entry name" value="Sig_transdc_His_kin-like_C"/>
</dbReference>
<dbReference type="PRINTS" id="PR00344">
    <property type="entry name" value="BCTRLSENSOR"/>
</dbReference>
<protein>
    <recommendedName>
        <fullName evidence="2">histidine kinase</fullName>
        <ecNumber evidence="2">2.7.13.3</ecNumber>
    </recommendedName>
</protein>
<dbReference type="InterPro" id="IPR036890">
    <property type="entry name" value="HATPase_C_sf"/>
</dbReference>
<feature type="region of interest" description="Disordered" evidence="5">
    <location>
        <begin position="1291"/>
        <end position="1380"/>
    </location>
</feature>
<keyword evidence="8" id="KW-1185">Reference proteome</keyword>
<evidence type="ECO:0000259" key="6">
    <source>
        <dbReference type="PROSITE" id="PS50109"/>
    </source>
</evidence>
<evidence type="ECO:0000256" key="4">
    <source>
        <dbReference type="ARBA" id="ARBA00022777"/>
    </source>
</evidence>
<dbReference type="EMBL" id="CAUYUJ010013002">
    <property type="protein sequence ID" value="CAK0835143.1"/>
    <property type="molecule type" value="Genomic_DNA"/>
</dbReference>
<dbReference type="InterPro" id="IPR003594">
    <property type="entry name" value="HATPase_dom"/>
</dbReference>
<feature type="region of interest" description="Disordered" evidence="5">
    <location>
        <begin position="1510"/>
        <end position="1568"/>
    </location>
</feature>
<dbReference type="SMART" id="SM00387">
    <property type="entry name" value="HATPase_c"/>
    <property type="match status" value="1"/>
</dbReference>
<keyword evidence="3" id="KW-0808">Transferase</keyword>
<dbReference type="Gene3D" id="3.60.10.10">
    <property type="entry name" value="Endonuclease/exonuclease/phosphatase"/>
    <property type="match status" value="1"/>
</dbReference>
<reference evidence="7" key="1">
    <citation type="submission" date="2023-10" db="EMBL/GenBank/DDBJ databases">
        <authorList>
            <person name="Chen Y."/>
            <person name="Shah S."/>
            <person name="Dougan E. K."/>
            <person name="Thang M."/>
            <person name="Chan C."/>
        </authorList>
    </citation>
    <scope>NUCLEOTIDE SEQUENCE [LARGE SCALE GENOMIC DNA]</scope>
</reference>
<dbReference type="SUPFAM" id="SSF56219">
    <property type="entry name" value="DNase I-like"/>
    <property type="match status" value="1"/>
</dbReference>
<dbReference type="PANTHER" id="PTHR43047">
    <property type="entry name" value="TWO-COMPONENT HISTIDINE PROTEIN KINASE"/>
    <property type="match status" value="1"/>
</dbReference>
<dbReference type="EC" id="2.7.13.3" evidence="2"/>
<evidence type="ECO:0000256" key="3">
    <source>
        <dbReference type="ARBA" id="ARBA00022679"/>
    </source>
</evidence>
<dbReference type="InterPro" id="IPR036691">
    <property type="entry name" value="Endo/exonu/phosph_ase_sf"/>
</dbReference>
<evidence type="ECO:0000313" key="7">
    <source>
        <dbReference type="EMBL" id="CAK0835143.1"/>
    </source>
</evidence>
<dbReference type="PROSITE" id="PS50109">
    <property type="entry name" value="HIS_KIN"/>
    <property type="match status" value="1"/>
</dbReference>
<dbReference type="Gene3D" id="3.30.565.10">
    <property type="entry name" value="Histidine kinase-like ATPase, C-terminal domain"/>
    <property type="match status" value="1"/>
</dbReference>
<evidence type="ECO:0000256" key="2">
    <source>
        <dbReference type="ARBA" id="ARBA00012438"/>
    </source>
</evidence>
<proteinExistence type="predicted"/>
<keyword evidence="4" id="KW-0418">Kinase</keyword>
<feature type="compositionally biased region" description="Basic and acidic residues" evidence="5">
    <location>
        <begin position="1363"/>
        <end position="1380"/>
    </location>
</feature>
<organism evidence="7 8">
    <name type="scientific">Prorocentrum cordatum</name>
    <dbReference type="NCBI Taxonomy" id="2364126"/>
    <lineage>
        <taxon>Eukaryota</taxon>
        <taxon>Sar</taxon>
        <taxon>Alveolata</taxon>
        <taxon>Dinophyceae</taxon>
        <taxon>Prorocentrales</taxon>
        <taxon>Prorocentraceae</taxon>
        <taxon>Prorocentrum</taxon>
    </lineage>
</organism>